<proteinExistence type="predicted"/>
<evidence type="ECO:0000313" key="2">
    <source>
        <dbReference type="Proteomes" id="UP000800200"/>
    </source>
</evidence>
<sequence>MATQYSNRWASTEDRILQTRNTLNESAQTIEKCKDSIDPEDLRTVEEAHKKMEAALDKILEECAQDAVKILEKVNGQVETIIDMKSEIDELAQKSPSLRLQNVNVELKALLESVRDFLKETTGITKET</sequence>
<dbReference type="Proteomes" id="UP000800200">
    <property type="component" value="Unassembled WGS sequence"/>
</dbReference>
<dbReference type="AlphaFoldDB" id="A0A6A6EET4"/>
<evidence type="ECO:0000313" key="1">
    <source>
        <dbReference type="EMBL" id="KAF2188386.1"/>
    </source>
</evidence>
<protein>
    <submittedName>
        <fullName evidence="1">Uncharacterized protein</fullName>
    </submittedName>
</protein>
<dbReference type="EMBL" id="ML994624">
    <property type="protein sequence ID" value="KAF2188386.1"/>
    <property type="molecule type" value="Genomic_DNA"/>
</dbReference>
<accession>A0A6A6EET4</accession>
<name>A0A6A6EET4_9PEZI</name>
<reference evidence="1" key="1">
    <citation type="journal article" date="2020" name="Stud. Mycol.">
        <title>101 Dothideomycetes genomes: a test case for predicting lifestyles and emergence of pathogens.</title>
        <authorList>
            <person name="Haridas S."/>
            <person name="Albert R."/>
            <person name="Binder M."/>
            <person name="Bloem J."/>
            <person name="Labutti K."/>
            <person name="Salamov A."/>
            <person name="Andreopoulos B."/>
            <person name="Baker S."/>
            <person name="Barry K."/>
            <person name="Bills G."/>
            <person name="Bluhm B."/>
            <person name="Cannon C."/>
            <person name="Castanera R."/>
            <person name="Culley D."/>
            <person name="Daum C."/>
            <person name="Ezra D."/>
            <person name="Gonzalez J."/>
            <person name="Henrissat B."/>
            <person name="Kuo A."/>
            <person name="Liang C."/>
            <person name="Lipzen A."/>
            <person name="Lutzoni F."/>
            <person name="Magnuson J."/>
            <person name="Mondo S."/>
            <person name="Nolan M."/>
            <person name="Ohm R."/>
            <person name="Pangilinan J."/>
            <person name="Park H.-J."/>
            <person name="Ramirez L."/>
            <person name="Alfaro M."/>
            <person name="Sun H."/>
            <person name="Tritt A."/>
            <person name="Yoshinaga Y."/>
            <person name="Zwiers L.-H."/>
            <person name="Turgeon B."/>
            <person name="Goodwin S."/>
            <person name="Spatafora J."/>
            <person name="Crous P."/>
            <person name="Grigoriev I."/>
        </authorList>
    </citation>
    <scope>NUCLEOTIDE SEQUENCE</scope>
    <source>
        <strain evidence="1">CBS 207.26</strain>
    </source>
</reference>
<organism evidence="1 2">
    <name type="scientific">Zopfia rhizophila CBS 207.26</name>
    <dbReference type="NCBI Taxonomy" id="1314779"/>
    <lineage>
        <taxon>Eukaryota</taxon>
        <taxon>Fungi</taxon>
        <taxon>Dikarya</taxon>
        <taxon>Ascomycota</taxon>
        <taxon>Pezizomycotina</taxon>
        <taxon>Dothideomycetes</taxon>
        <taxon>Dothideomycetes incertae sedis</taxon>
        <taxon>Zopfiaceae</taxon>
        <taxon>Zopfia</taxon>
    </lineage>
</organism>
<gene>
    <name evidence="1" type="ORF">K469DRAFT_703899</name>
</gene>
<keyword evidence="2" id="KW-1185">Reference proteome</keyword>